<dbReference type="InterPro" id="IPR010281">
    <property type="entry name" value="DUF885"/>
</dbReference>
<gene>
    <name evidence="1" type="ORF">QO034_19545</name>
</gene>
<dbReference type="Gene3D" id="3.30.420.10">
    <property type="entry name" value="Ribonuclease H-like superfamily/Ribonuclease H"/>
    <property type="match status" value="1"/>
</dbReference>
<sequence>MTKPDPFKCFHSSPEIIRLAVMLYVRFPLSLCNVEDLLHERGIEISHETVRYWWNRFGPMFAAEIRRKRVQQMRAFSNWQWHLDEMFVKVNGERHYLWRAVDHEGEVLESFVTKTRDKKAALKFLKKTMKRHGRPHVFVTDFRQPPELYAFSLKKVGIDIAPEELIKRAKVEFFETRSAMQILAPHVATKFDLDVTDYRDVIRMLKQRTIPDDQLVAVYSDAIADIETKIVEHGIVTLPDYPVKMRLSTTAEAAAQAAPHMQPPPLAGNVGQQGEFILLVSVPGADGKALAYDDFSFDAVRWTLSAHEARPGHELRFATMLDLGVSLARGLYAFNSVNVKGWALYAAAEMVPYESVEGQLIAMQHRLLRAARAFLDPMLNLGLISVDDAGEILSNDVVLSDAMVKQELDRYTFNAPGQAASYFYGCSRLLELRVATKLALGDKFDRKAFNNFILSLGQLPPD</sequence>
<reference evidence="1 2" key="1">
    <citation type="submission" date="2023-05" db="EMBL/GenBank/DDBJ databases">
        <title>Sedimentitalea sp. nov. JM2-8.</title>
        <authorList>
            <person name="Huang J."/>
        </authorList>
    </citation>
    <scope>NUCLEOTIDE SEQUENCE [LARGE SCALE GENOMIC DNA]</scope>
    <source>
        <strain evidence="1 2">JM2-8</strain>
    </source>
</reference>
<name>A0ABT7FJH1_9RHOB</name>
<organism evidence="1 2">
    <name type="scientific">Sedimentitalea xiamensis</name>
    <dbReference type="NCBI Taxonomy" id="3050037"/>
    <lineage>
        <taxon>Bacteria</taxon>
        <taxon>Pseudomonadati</taxon>
        <taxon>Pseudomonadota</taxon>
        <taxon>Alphaproteobacteria</taxon>
        <taxon>Rhodobacterales</taxon>
        <taxon>Paracoccaceae</taxon>
        <taxon>Sedimentitalea</taxon>
    </lineage>
</organism>
<dbReference type="EMBL" id="JASNJE010000033">
    <property type="protein sequence ID" value="MDK3075280.1"/>
    <property type="molecule type" value="Genomic_DNA"/>
</dbReference>
<dbReference type="Pfam" id="PF05960">
    <property type="entry name" value="DUF885"/>
    <property type="match status" value="1"/>
</dbReference>
<evidence type="ECO:0000313" key="1">
    <source>
        <dbReference type="EMBL" id="MDK3075280.1"/>
    </source>
</evidence>
<dbReference type="Proteomes" id="UP001227126">
    <property type="component" value="Unassembled WGS sequence"/>
</dbReference>
<protein>
    <submittedName>
        <fullName evidence="1">IS6 family transposase</fullName>
    </submittedName>
</protein>
<dbReference type="InterPro" id="IPR012337">
    <property type="entry name" value="RNaseH-like_sf"/>
</dbReference>
<comment type="caution">
    <text evidence="1">The sequence shown here is derived from an EMBL/GenBank/DDBJ whole genome shotgun (WGS) entry which is preliminary data.</text>
</comment>
<dbReference type="NCBIfam" id="NF033587">
    <property type="entry name" value="transpos_IS6"/>
    <property type="match status" value="1"/>
</dbReference>
<dbReference type="RefSeq" id="WP_284487207.1">
    <property type="nucleotide sequence ID" value="NZ_JASNJE010000033.1"/>
</dbReference>
<proteinExistence type="predicted"/>
<dbReference type="SUPFAM" id="SSF53098">
    <property type="entry name" value="Ribonuclease H-like"/>
    <property type="match status" value="1"/>
</dbReference>
<dbReference type="InterPro" id="IPR036397">
    <property type="entry name" value="RNaseH_sf"/>
</dbReference>
<accession>A0ABT7FJH1</accession>
<keyword evidence="2" id="KW-1185">Reference proteome</keyword>
<dbReference type="InterPro" id="IPR047930">
    <property type="entry name" value="Transpos_IS6"/>
</dbReference>
<dbReference type="PANTHER" id="PTHR33361">
    <property type="entry name" value="GLR0591 PROTEIN"/>
    <property type="match status" value="1"/>
</dbReference>
<evidence type="ECO:0000313" key="2">
    <source>
        <dbReference type="Proteomes" id="UP001227126"/>
    </source>
</evidence>
<dbReference type="PANTHER" id="PTHR33361:SF2">
    <property type="entry name" value="DUF885 DOMAIN-CONTAINING PROTEIN"/>
    <property type="match status" value="1"/>
</dbReference>